<organism evidence="2">
    <name type="scientific">marine metagenome</name>
    <dbReference type="NCBI Taxonomy" id="408172"/>
    <lineage>
        <taxon>unclassified sequences</taxon>
        <taxon>metagenomes</taxon>
        <taxon>ecological metagenomes</taxon>
    </lineage>
</organism>
<dbReference type="CDD" id="cd00448">
    <property type="entry name" value="YjgF_YER057c_UK114_family"/>
    <property type="match status" value="1"/>
</dbReference>
<protein>
    <submittedName>
        <fullName evidence="2">Uncharacterized protein</fullName>
    </submittedName>
</protein>
<proteinExistence type="inferred from homology"/>
<evidence type="ECO:0000256" key="1">
    <source>
        <dbReference type="ARBA" id="ARBA00010552"/>
    </source>
</evidence>
<dbReference type="InterPro" id="IPR006175">
    <property type="entry name" value="YjgF/YER057c/UK114"/>
</dbReference>
<dbReference type="PANTHER" id="PTHR11803">
    <property type="entry name" value="2-IMINOBUTANOATE/2-IMINOPROPANOATE DEAMINASE RIDA"/>
    <property type="match status" value="1"/>
</dbReference>
<accession>A0A382V8Z2</accession>
<dbReference type="GO" id="GO:0005829">
    <property type="term" value="C:cytosol"/>
    <property type="evidence" value="ECO:0007669"/>
    <property type="project" value="TreeGrafter"/>
</dbReference>
<comment type="similarity">
    <text evidence="1">Belongs to the RutC family.</text>
</comment>
<dbReference type="GO" id="GO:0019239">
    <property type="term" value="F:deaminase activity"/>
    <property type="evidence" value="ECO:0007669"/>
    <property type="project" value="TreeGrafter"/>
</dbReference>
<name>A0A382V8Z2_9ZZZZ</name>
<dbReference type="InterPro" id="IPR035959">
    <property type="entry name" value="RutC-like_sf"/>
</dbReference>
<reference evidence="2" key="1">
    <citation type="submission" date="2018-05" db="EMBL/GenBank/DDBJ databases">
        <authorList>
            <person name="Lanie J.A."/>
            <person name="Ng W.-L."/>
            <person name="Kazmierczak K.M."/>
            <person name="Andrzejewski T.M."/>
            <person name="Davidsen T.M."/>
            <person name="Wayne K.J."/>
            <person name="Tettelin H."/>
            <person name="Glass J.I."/>
            <person name="Rusch D."/>
            <person name="Podicherti R."/>
            <person name="Tsui H.-C.T."/>
            <person name="Winkler M.E."/>
        </authorList>
    </citation>
    <scope>NUCLEOTIDE SEQUENCE</scope>
</reference>
<gene>
    <name evidence="2" type="ORF">METZ01_LOCUS395784</name>
</gene>
<dbReference type="Gene3D" id="3.30.1330.40">
    <property type="entry name" value="RutC-like"/>
    <property type="match status" value="1"/>
</dbReference>
<evidence type="ECO:0000313" key="2">
    <source>
        <dbReference type="EMBL" id="SVD42930.1"/>
    </source>
</evidence>
<dbReference type="Pfam" id="PF01042">
    <property type="entry name" value="Ribonuc_L-PSP"/>
    <property type="match status" value="1"/>
</dbReference>
<dbReference type="EMBL" id="UINC01150076">
    <property type="protein sequence ID" value="SVD42930.1"/>
    <property type="molecule type" value="Genomic_DNA"/>
</dbReference>
<dbReference type="AlphaFoldDB" id="A0A382V8Z2"/>
<dbReference type="PANTHER" id="PTHR11803:SF58">
    <property type="entry name" value="PROTEIN HMF1-RELATED"/>
    <property type="match status" value="1"/>
</dbReference>
<dbReference type="SUPFAM" id="SSF55298">
    <property type="entry name" value="YjgF-like"/>
    <property type="match status" value="1"/>
</dbReference>
<sequence>MAKTVLKSPILITPNGIMSHGVKVPAGNMVFVSGQVARDSKGQLVGKGDITAQTKQVLENLKSVLEAGGATLDDVVKVTVYALDVLGHYDQIHAARAEYFKSDYPASTMVEVRSLVDPDMLIEIEAIAVV</sequence>